<accession>A0A0C2ZF16</accession>
<dbReference type="Proteomes" id="UP000053989">
    <property type="component" value="Unassembled WGS sequence"/>
</dbReference>
<reference evidence="2 3" key="1">
    <citation type="submission" date="2014-04" db="EMBL/GenBank/DDBJ databases">
        <authorList>
            <consortium name="DOE Joint Genome Institute"/>
            <person name="Kuo A."/>
            <person name="Kohler A."/>
            <person name="Nagy L.G."/>
            <person name="Floudas D."/>
            <person name="Copeland A."/>
            <person name="Barry K.W."/>
            <person name="Cichocki N."/>
            <person name="Veneault-Fourrey C."/>
            <person name="LaButti K."/>
            <person name="Lindquist E.A."/>
            <person name="Lipzen A."/>
            <person name="Lundell T."/>
            <person name="Morin E."/>
            <person name="Murat C."/>
            <person name="Sun H."/>
            <person name="Tunlid A."/>
            <person name="Henrissat B."/>
            <person name="Grigoriev I.V."/>
            <person name="Hibbett D.S."/>
            <person name="Martin F."/>
            <person name="Nordberg H.P."/>
            <person name="Cantor M.N."/>
            <person name="Hua S.X."/>
        </authorList>
    </citation>
    <scope>NUCLEOTIDE SEQUENCE [LARGE SCALE GENOMIC DNA]</scope>
    <source>
        <strain evidence="2 3">Foug A</strain>
    </source>
</reference>
<feature type="region of interest" description="Disordered" evidence="1">
    <location>
        <begin position="35"/>
        <end position="61"/>
    </location>
</feature>
<dbReference type="EMBL" id="KN822063">
    <property type="protein sequence ID" value="KIM60323.1"/>
    <property type="molecule type" value="Genomic_DNA"/>
</dbReference>
<proteinExistence type="predicted"/>
<keyword evidence="3" id="KW-1185">Reference proteome</keyword>
<organism evidence="2 3">
    <name type="scientific">Scleroderma citrinum Foug A</name>
    <dbReference type="NCBI Taxonomy" id="1036808"/>
    <lineage>
        <taxon>Eukaryota</taxon>
        <taxon>Fungi</taxon>
        <taxon>Dikarya</taxon>
        <taxon>Basidiomycota</taxon>
        <taxon>Agaricomycotina</taxon>
        <taxon>Agaricomycetes</taxon>
        <taxon>Agaricomycetidae</taxon>
        <taxon>Boletales</taxon>
        <taxon>Sclerodermatineae</taxon>
        <taxon>Sclerodermataceae</taxon>
        <taxon>Scleroderma</taxon>
    </lineage>
</organism>
<evidence type="ECO:0000313" key="2">
    <source>
        <dbReference type="EMBL" id="KIM60323.1"/>
    </source>
</evidence>
<evidence type="ECO:0000313" key="3">
    <source>
        <dbReference type="Proteomes" id="UP000053989"/>
    </source>
</evidence>
<sequence>MSTDMNRYVRCNHRSPLHEVSNYCVHCEIPYVLEGTSTPTSRRPSTGSKTQRVSSLTPPSC</sequence>
<reference evidence="3" key="2">
    <citation type="submission" date="2015-01" db="EMBL/GenBank/DDBJ databases">
        <title>Evolutionary Origins and Diversification of the Mycorrhizal Mutualists.</title>
        <authorList>
            <consortium name="DOE Joint Genome Institute"/>
            <consortium name="Mycorrhizal Genomics Consortium"/>
            <person name="Kohler A."/>
            <person name="Kuo A."/>
            <person name="Nagy L.G."/>
            <person name="Floudas D."/>
            <person name="Copeland A."/>
            <person name="Barry K.W."/>
            <person name="Cichocki N."/>
            <person name="Veneault-Fourrey C."/>
            <person name="LaButti K."/>
            <person name="Lindquist E.A."/>
            <person name="Lipzen A."/>
            <person name="Lundell T."/>
            <person name="Morin E."/>
            <person name="Murat C."/>
            <person name="Riley R."/>
            <person name="Ohm R."/>
            <person name="Sun H."/>
            <person name="Tunlid A."/>
            <person name="Henrissat B."/>
            <person name="Grigoriev I.V."/>
            <person name="Hibbett D.S."/>
            <person name="Martin F."/>
        </authorList>
    </citation>
    <scope>NUCLEOTIDE SEQUENCE [LARGE SCALE GENOMIC DNA]</scope>
    <source>
        <strain evidence="3">Foug A</strain>
    </source>
</reference>
<protein>
    <submittedName>
        <fullName evidence="2">Uncharacterized protein</fullName>
    </submittedName>
</protein>
<gene>
    <name evidence="2" type="ORF">SCLCIDRAFT_1216932</name>
</gene>
<name>A0A0C2ZF16_9AGAM</name>
<dbReference type="AlphaFoldDB" id="A0A0C2ZF16"/>
<feature type="compositionally biased region" description="Polar residues" evidence="1">
    <location>
        <begin position="49"/>
        <end position="61"/>
    </location>
</feature>
<dbReference type="InParanoid" id="A0A0C2ZF16"/>
<evidence type="ECO:0000256" key="1">
    <source>
        <dbReference type="SAM" id="MobiDB-lite"/>
    </source>
</evidence>
<feature type="compositionally biased region" description="Low complexity" evidence="1">
    <location>
        <begin position="35"/>
        <end position="48"/>
    </location>
</feature>
<dbReference type="HOGENOM" id="CLU_2924043_0_0_1"/>